<dbReference type="AlphaFoldDB" id="A0A7R8YVL9"/>
<sequence>MIDAKAVSIPADPHARLVPNDRDDESPSTVPFREAMGSLIFLAVVTRLDIAYSVNSVSKFLSNHNESHWQAVKRIYRFLVGTTEFGIMYKSGGSNSKLQGFSNSDFASDTETRRSTTGYAFCLSNGIVTWSSQRQKLVTLSTTEAEYVAAAAAAKEAIWLRKLLNDLLSTDKVDSPASRQSKCNPINQKCGVPQANQAYRH</sequence>
<dbReference type="CDD" id="cd09272">
    <property type="entry name" value="RNase_HI_RT_Ty1"/>
    <property type="match status" value="1"/>
</dbReference>
<accession>A0A7R8YVL9</accession>
<dbReference type="Proteomes" id="UP000594454">
    <property type="component" value="Chromosome 4"/>
</dbReference>
<dbReference type="PANTHER" id="PTHR11439">
    <property type="entry name" value="GAG-POL-RELATED RETROTRANSPOSON"/>
    <property type="match status" value="1"/>
</dbReference>
<organism evidence="1 2">
    <name type="scientific">Hermetia illucens</name>
    <name type="common">Black soldier fly</name>
    <dbReference type="NCBI Taxonomy" id="343691"/>
    <lineage>
        <taxon>Eukaryota</taxon>
        <taxon>Metazoa</taxon>
        <taxon>Ecdysozoa</taxon>
        <taxon>Arthropoda</taxon>
        <taxon>Hexapoda</taxon>
        <taxon>Insecta</taxon>
        <taxon>Pterygota</taxon>
        <taxon>Neoptera</taxon>
        <taxon>Endopterygota</taxon>
        <taxon>Diptera</taxon>
        <taxon>Brachycera</taxon>
        <taxon>Stratiomyomorpha</taxon>
        <taxon>Stratiomyidae</taxon>
        <taxon>Hermetiinae</taxon>
        <taxon>Hermetia</taxon>
    </lineage>
</organism>
<reference evidence="1 2" key="1">
    <citation type="submission" date="2020-11" db="EMBL/GenBank/DDBJ databases">
        <authorList>
            <person name="Wallbank WR R."/>
            <person name="Pardo Diaz C."/>
            <person name="Kozak K."/>
            <person name="Martin S."/>
            <person name="Jiggins C."/>
            <person name="Moest M."/>
            <person name="Warren A I."/>
            <person name="Generalovic N T."/>
            <person name="Byers J.R.P. K."/>
            <person name="Montejo-Kovacevich G."/>
            <person name="Yen C E."/>
        </authorList>
    </citation>
    <scope>NUCLEOTIDE SEQUENCE [LARGE SCALE GENOMIC DNA]</scope>
</reference>
<proteinExistence type="predicted"/>
<dbReference type="PANTHER" id="PTHR11439:SF483">
    <property type="entry name" value="PEPTIDE SYNTHASE GLIP-LIKE, PUTATIVE (AFU_ORTHOLOGUE AFUA_3G12920)-RELATED"/>
    <property type="match status" value="1"/>
</dbReference>
<evidence type="ECO:0000313" key="2">
    <source>
        <dbReference type="Proteomes" id="UP000594454"/>
    </source>
</evidence>
<evidence type="ECO:0000313" key="1">
    <source>
        <dbReference type="EMBL" id="CAD7087458.1"/>
    </source>
</evidence>
<keyword evidence="2" id="KW-1185">Reference proteome</keyword>
<name>A0A7R8YVL9_HERIL</name>
<protein>
    <recommendedName>
        <fullName evidence="3">Retrovirus-related Pol polyprotein from transposon TNT 1-94</fullName>
    </recommendedName>
</protein>
<dbReference type="InParanoid" id="A0A7R8YVL9"/>
<evidence type="ECO:0008006" key="3">
    <source>
        <dbReference type="Google" id="ProtNLM"/>
    </source>
</evidence>
<gene>
    <name evidence="1" type="ORF">HERILL_LOCUS10166</name>
</gene>
<dbReference type="EMBL" id="LR899012">
    <property type="protein sequence ID" value="CAD7087458.1"/>
    <property type="molecule type" value="Genomic_DNA"/>
</dbReference>